<feature type="domain" description="CN hydrolase" evidence="3">
    <location>
        <begin position="1"/>
        <end position="262"/>
    </location>
</feature>
<dbReference type="STRING" id="1797197.A2Y75_03505"/>
<evidence type="ECO:0000256" key="2">
    <source>
        <dbReference type="SAM" id="Coils"/>
    </source>
</evidence>
<accession>A0A1F2WHH1</accession>
<protein>
    <submittedName>
        <fullName evidence="4">Nitrilase</fullName>
    </submittedName>
</protein>
<dbReference type="Proteomes" id="UP000177876">
    <property type="component" value="Unassembled WGS sequence"/>
</dbReference>
<feature type="coiled-coil region" evidence="2">
    <location>
        <begin position="5"/>
        <end position="32"/>
    </location>
</feature>
<dbReference type="PROSITE" id="PS50263">
    <property type="entry name" value="CN_HYDROLASE"/>
    <property type="match status" value="1"/>
</dbReference>
<keyword evidence="2" id="KW-0175">Coiled coil</keyword>
<organism evidence="4 5">
    <name type="scientific">Candidatus Solincola sediminis</name>
    <dbReference type="NCBI Taxonomy" id="1797199"/>
    <lineage>
        <taxon>Bacteria</taxon>
        <taxon>Bacillati</taxon>
        <taxon>Actinomycetota</taxon>
        <taxon>Candidatus Geothermincolia</taxon>
        <taxon>Candidatus Geothermincolales</taxon>
        <taxon>Candidatus Geothermincolaceae</taxon>
        <taxon>Candidatus Solincola</taxon>
    </lineage>
</organism>
<keyword evidence="1" id="KW-0378">Hydrolase</keyword>
<comment type="caution">
    <text evidence="4">The sequence shown here is derived from an EMBL/GenBank/DDBJ whole genome shotgun (WGS) entry which is preliminary data.</text>
</comment>
<dbReference type="InterPro" id="IPR050345">
    <property type="entry name" value="Aliph_Amidase/BUP"/>
</dbReference>
<proteinExistence type="predicted"/>
<dbReference type="InterPro" id="IPR036526">
    <property type="entry name" value="C-N_Hydrolase_sf"/>
</dbReference>
<sequence>MKVAAVQIKAKLACVEENLERAEKLLDKAFGQGCEMVILPEFFTSAVAFHPDMLTAALPFEGPALGLLRDAAKRYGGYAGGSFIASREGNNYNTFVLAFPDGGYVTHNKDQPTMWENCYYIGGNDEGIMETPLGPVGSALCWEMVRTRTVRRLRGRIGLAVGGSCWWDVPDRLLPLPGKKSAKRRNLAIMNETPVRLAKMLGVPVVHAAHAEAFECRMPLVPGIPYRSHFLGDTMIVDADGSVLAHRSREEGEGLAIADVRVGGIEPSEDPPDRFWIPELPLLIRFAWAYQNLHGRLYYRRALRTGRIQIK</sequence>
<dbReference type="InterPro" id="IPR003010">
    <property type="entry name" value="C-N_Hydrolase"/>
</dbReference>
<evidence type="ECO:0000259" key="3">
    <source>
        <dbReference type="PROSITE" id="PS50263"/>
    </source>
</evidence>
<dbReference type="SUPFAM" id="SSF56317">
    <property type="entry name" value="Carbon-nitrogen hydrolase"/>
    <property type="match status" value="1"/>
</dbReference>
<dbReference type="Gene3D" id="3.60.110.10">
    <property type="entry name" value="Carbon-nitrogen hydrolase"/>
    <property type="match status" value="1"/>
</dbReference>
<name>A0A1F2WHH1_9ACTN</name>
<reference evidence="4 5" key="1">
    <citation type="journal article" date="2016" name="Nat. Commun.">
        <title>Thousands of microbial genomes shed light on interconnected biogeochemical processes in an aquifer system.</title>
        <authorList>
            <person name="Anantharaman K."/>
            <person name="Brown C.T."/>
            <person name="Hug L.A."/>
            <person name="Sharon I."/>
            <person name="Castelle C.J."/>
            <person name="Probst A.J."/>
            <person name="Thomas B.C."/>
            <person name="Singh A."/>
            <person name="Wilkins M.J."/>
            <person name="Karaoz U."/>
            <person name="Brodie E.L."/>
            <person name="Williams K.H."/>
            <person name="Hubbard S.S."/>
            <person name="Banfield J.F."/>
        </authorList>
    </citation>
    <scope>NUCLEOTIDE SEQUENCE [LARGE SCALE GENOMIC DNA]</scope>
</reference>
<dbReference type="EMBL" id="MELK01000047">
    <property type="protein sequence ID" value="OFW56284.1"/>
    <property type="molecule type" value="Genomic_DNA"/>
</dbReference>
<evidence type="ECO:0000313" key="5">
    <source>
        <dbReference type="Proteomes" id="UP000177876"/>
    </source>
</evidence>
<evidence type="ECO:0000313" key="4">
    <source>
        <dbReference type="EMBL" id="OFW56284.1"/>
    </source>
</evidence>
<evidence type="ECO:0000256" key="1">
    <source>
        <dbReference type="ARBA" id="ARBA00022801"/>
    </source>
</evidence>
<dbReference type="CDD" id="cd07197">
    <property type="entry name" value="nitrilase"/>
    <property type="match status" value="1"/>
</dbReference>
<gene>
    <name evidence="4" type="ORF">A2Y75_03505</name>
</gene>
<dbReference type="AlphaFoldDB" id="A0A1F2WHH1"/>
<dbReference type="Pfam" id="PF00795">
    <property type="entry name" value="CN_hydrolase"/>
    <property type="match status" value="1"/>
</dbReference>
<dbReference type="PANTHER" id="PTHR43674:SF2">
    <property type="entry name" value="BETA-UREIDOPROPIONASE"/>
    <property type="match status" value="1"/>
</dbReference>
<dbReference type="GO" id="GO:0016811">
    <property type="term" value="F:hydrolase activity, acting on carbon-nitrogen (but not peptide) bonds, in linear amides"/>
    <property type="evidence" value="ECO:0007669"/>
    <property type="project" value="TreeGrafter"/>
</dbReference>
<dbReference type="PANTHER" id="PTHR43674">
    <property type="entry name" value="NITRILASE C965.09-RELATED"/>
    <property type="match status" value="1"/>
</dbReference>